<evidence type="ECO:0000313" key="3">
    <source>
        <dbReference type="Proteomes" id="UP000019484"/>
    </source>
</evidence>
<evidence type="ECO:0000256" key="1">
    <source>
        <dbReference type="SAM" id="MobiDB-lite"/>
    </source>
</evidence>
<dbReference type="EMBL" id="AMWN01000008">
    <property type="protein sequence ID" value="EXJ80191.1"/>
    <property type="molecule type" value="Genomic_DNA"/>
</dbReference>
<reference evidence="2 3" key="1">
    <citation type="submission" date="2013-03" db="EMBL/GenBank/DDBJ databases">
        <title>The Genome Sequence of Capronia coronata CBS 617.96.</title>
        <authorList>
            <consortium name="The Broad Institute Genomics Platform"/>
            <person name="Cuomo C."/>
            <person name="de Hoog S."/>
            <person name="Gorbushina A."/>
            <person name="Walker B."/>
            <person name="Young S.K."/>
            <person name="Zeng Q."/>
            <person name="Gargeya S."/>
            <person name="Fitzgerald M."/>
            <person name="Haas B."/>
            <person name="Abouelleil A."/>
            <person name="Allen A.W."/>
            <person name="Alvarado L."/>
            <person name="Arachchi H.M."/>
            <person name="Berlin A.M."/>
            <person name="Chapman S.B."/>
            <person name="Gainer-Dewar J."/>
            <person name="Goldberg J."/>
            <person name="Griggs A."/>
            <person name="Gujja S."/>
            <person name="Hansen M."/>
            <person name="Howarth C."/>
            <person name="Imamovic A."/>
            <person name="Ireland A."/>
            <person name="Larimer J."/>
            <person name="McCowan C."/>
            <person name="Murphy C."/>
            <person name="Pearson M."/>
            <person name="Poon T.W."/>
            <person name="Priest M."/>
            <person name="Roberts A."/>
            <person name="Saif S."/>
            <person name="Shea T."/>
            <person name="Sisk P."/>
            <person name="Sykes S."/>
            <person name="Wortman J."/>
            <person name="Nusbaum C."/>
            <person name="Birren B."/>
        </authorList>
    </citation>
    <scope>NUCLEOTIDE SEQUENCE [LARGE SCALE GENOMIC DNA]</scope>
    <source>
        <strain evidence="2 3">CBS 617.96</strain>
    </source>
</reference>
<keyword evidence="3" id="KW-1185">Reference proteome</keyword>
<dbReference type="HOGENOM" id="CLU_156018_0_0_1"/>
<feature type="compositionally biased region" description="Low complexity" evidence="1">
    <location>
        <begin position="15"/>
        <end position="34"/>
    </location>
</feature>
<comment type="caution">
    <text evidence="2">The sequence shown here is derived from an EMBL/GenBank/DDBJ whole genome shotgun (WGS) entry which is preliminary data.</text>
</comment>
<dbReference type="Proteomes" id="UP000019484">
    <property type="component" value="Unassembled WGS sequence"/>
</dbReference>
<accession>W9XT63</accession>
<evidence type="ECO:0000313" key="2">
    <source>
        <dbReference type="EMBL" id="EXJ80191.1"/>
    </source>
</evidence>
<name>W9XT63_9EURO</name>
<dbReference type="AlphaFoldDB" id="W9XT63"/>
<sequence length="85" mass="8932">SHEAAVALVKPADLGPTTPSGETGGESSPHGSPTQTSPDADLQHANELVSLHYDLKVKYLEMGPDPELVQAERQVDQVISALNTS</sequence>
<feature type="region of interest" description="Disordered" evidence="1">
    <location>
        <begin position="1"/>
        <end position="44"/>
    </location>
</feature>
<dbReference type="RefSeq" id="XP_007727385.1">
    <property type="nucleotide sequence ID" value="XM_007729195.1"/>
</dbReference>
<gene>
    <name evidence="2" type="ORF">A1O1_08333</name>
</gene>
<dbReference type="OrthoDB" id="5394455at2759"/>
<proteinExistence type="predicted"/>
<organism evidence="2 3">
    <name type="scientific">Capronia coronata CBS 617.96</name>
    <dbReference type="NCBI Taxonomy" id="1182541"/>
    <lineage>
        <taxon>Eukaryota</taxon>
        <taxon>Fungi</taxon>
        <taxon>Dikarya</taxon>
        <taxon>Ascomycota</taxon>
        <taxon>Pezizomycotina</taxon>
        <taxon>Eurotiomycetes</taxon>
        <taxon>Chaetothyriomycetidae</taxon>
        <taxon>Chaetothyriales</taxon>
        <taxon>Herpotrichiellaceae</taxon>
        <taxon>Capronia</taxon>
    </lineage>
</organism>
<protein>
    <submittedName>
        <fullName evidence="2">Uncharacterized protein</fullName>
    </submittedName>
</protein>
<dbReference type="GeneID" id="19163184"/>
<feature type="non-terminal residue" evidence="2">
    <location>
        <position position="1"/>
    </location>
</feature>